<organism evidence="2 3">
    <name type="scientific">Pseudomonas capsici</name>
    <dbReference type="NCBI Taxonomy" id="2810614"/>
    <lineage>
        <taxon>Bacteria</taxon>
        <taxon>Pseudomonadati</taxon>
        <taxon>Pseudomonadota</taxon>
        <taxon>Gammaproteobacteria</taxon>
        <taxon>Pseudomonadales</taxon>
        <taxon>Pseudomonadaceae</taxon>
        <taxon>Pseudomonas</taxon>
    </lineage>
</organism>
<feature type="domain" description="Phage tail assembly chaperone-like" evidence="1">
    <location>
        <begin position="69"/>
        <end position="135"/>
    </location>
</feature>
<proteinExistence type="predicted"/>
<protein>
    <submittedName>
        <fullName evidence="2">Phage tail assembly chaperone</fullName>
    </submittedName>
</protein>
<evidence type="ECO:0000313" key="3">
    <source>
        <dbReference type="Proteomes" id="UP001207294"/>
    </source>
</evidence>
<keyword evidence="3" id="KW-1185">Reference proteome</keyword>
<dbReference type="Proteomes" id="UP001207294">
    <property type="component" value="Unassembled WGS sequence"/>
</dbReference>
<evidence type="ECO:0000313" key="2">
    <source>
        <dbReference type="EMBL" id="MCV4378730.1"/>
    </source>
</evidence>
<comment type="caution">
    <text evidence="2">The sequence shown here is derived from an EMBL/GenBank/DDBJ whole genome shotgun (WGS) entry which is preliminary data.</text>
</comment>
<evidence type="ECO:0000259" key="1">
    <source>
        <dbReference type="Pfam" id="PF16778"/>
    </source>
</evidence>
<gene>
    <name evidence="2" type="ORF">OH718_19195</name>
</gene>
<dbReference type="RefSeq" id="WP_263943376.1">
    <property type="nucleotide sequence ID" value="NZ_JAOXMH010000018.1"/>
</dbReference>
<sequence>MSIFYCAETGGFYLPSMQPDGKECKEITDKQHVELRAANSAGKIIHANADGFPVAIEAPGLTFEQLESKERVWRDRALLAASGVRDRHKDQLELNLSTTLDTEQFTAILIYIQALRDWPQTPEFPDMLFRPVAPAGLESN</sequence>
<dbReference type="InterPro" id="IPR031893">
    <property type="entry name" value="Phage_tail_APC"/>
</dbReference>
<dbReference type="EMBL" id="JAOXML010000018">
    <property type="protein sequence ID" value="MCV4378730.1"/>
    <property type="molecule type" value="Genomic_DNA"/>
</dbReference>
<reference evidence="2 3" key="1">
    <citation type="submission" date="2022-10" db="EMBL/GenBank/DDBJ databases">
        <title>Characterization of Pseudomonas capsici strains from pepper and tomato in Georgia.</title>
        <authorList>
            <person name="Zhao M."/>
            <person name="Dutta B."/>
        </authorList>
    </citation>
    <scope>NUCLEOTIDE SEQUENCE [LARGE SCALE GENOMIC DNA]</scope>
    <source>
        <strain evidence="2 3">Pc20-5</strain>
    </source>
</reference>
<accession>A0ABT3C0W3</accession>
<name>A0ABT3C0W3_9PSED</name>
<dbReference type="Pfam" id="PF16778">
    <property type="entry name" value="Phage_tail_APC"/>
    <property type="match status" value="1"/>
</dbReference>